<evidence type="ECO:0000313" key="10">
    <source>
        <dbReference type="Proteomes" id="UP001162162"/>
    </source>
</evidence>
<evidence type="ECO:0000256" key="8">
    <source>
        <dbReference type="SAM" id="Phobius"/>
    </source>
</evidence>
<reference evidence="9" key="1">
    <citation type="journal article" date="2023" name="Insect Mol. Biol.">
        <title>Genome sequencing provides insights into the evolution of gene families encoding plant cell wall-degrading enzymes in longhorned beetles.</title>
        <authorList>
            <person name="Shin N.R."/>
            <person name="Okamura Y."/>
            <person name="Kirsch R."/>
            <person name="Pauchet Y."/>
        </authorList>
    </citation>
    <scope>NUCLEOTIDE SEQUENCE</scope>
    <source>
        <strain evidence="9">AMC_N1</strain>
    </source>
</reference>
<evidence type="ECO:0000256" key="2">
    <source>
        <dbReference type="ARBA" id="ARBA00022475"/>
    </source>
</evidence>
<sequence>MARSPILGISFPKVLYNYELEKPIGSFDKNSSYIFLITDLDSLKQALQKATAKDKQMWEKINLVEVGQENPYLGKIPKKVHGCQVNVTWGELPLVMNNAFNKRNPGVMFIYLNTLGEVMNLRIKYLERNNFTNSCIHEDYKGLVDHVIRDNIDLALHLGTLKSDMRPLDRSLALYESSPYIALPSRRKQINTDFIVNMFSPAVLIVTAGTLILSAVFWKLLSGDSLAVSAFTVFQLVVQMSTHRILARTPIKIMFVSFLIFIICLNTAYQARMSCVLTTPRLSAKIKTLEQYIFETDIKYQVATNSHDITFNATLQNALKKKLSVVIKGWDAYFKEFLEKDSYAMPISGLHLNVFKNPEKIDTIKINARKVMYSIATKPGYPLLETIDYWIEEMRTKGLPQKFIFDSTIDIEKFSRNSSYLAQTPLKLAHLRGAFSIIIIGHLLATILHNKFNSHINT</sequence>
<dbReference type="InterPro" id="IPR052192">
    <property type="entry name" value="Insect_Ionotropic_Sensory_Rcpt"/>
</dbReference>
<keyword evidence="2" id="KW-1003">Cell membrane</keyword>
<evidence type="ECO:0000256" key="5">
    <source>
        <dbReference type="ARBA" id="ARBA00023136"/>
    </source>
</evidence>
<name>A0AAV8ZID7_9CUCU</name>
<keyword evidence="3 8" id="KW-0812">Transmembrane</keyword>
<keyword evidence="6" id="KW-0675">Receptor</keyword>
<dbReference type="Proteomes" id="UP001162162">
    <property type="component" value="Unassembled WGS sequence"/>
</dbReference>
<evidence type="ECO:0000256" key="7">
    <source>
        <dbReference type="ARBA" id="ARBA00023180"/>
    </source>
</evidence>
<comment type="subcellular location">
    <subcellularLocation>
        <location evidence="1">Cell membrane</location>
        <topology evidence="1">Multi-pass membrane protein</topology>
    </subcellularLocation>
</comment>
<evidence type="ECO:0008006" key="11">
    <source>
        <dbReference type="Google" id="ProtNLM"/>
    </source>
</evidence>
<dbReference type="EMBL" id="JAPWTK010000001">
    <property type="protein sequence ID" value="KAJ8963486.1"/>
    <property type="molecule type" value="Genomic_DNA"/>
</dbReference>
<keyword evidence="10" id="KW-1185">Reference proteome</keyword>
<dbReference type="GO" id="GO:0005886">
    <property type="term" value="C:plasma membrane"/>
    <property type="evidence" value="ECO:0007669"/>
    <property type="project" value="UniProtKB-SubCell"/>
</dbReference>
<dbReference type="SUPFAM" id="SSF53850">
    <property type="entry name" value="Periplasmic binding protein-like II"/>
    <property type="match status" value="1"/>
</dbReference>
<dbReference type="PANTHER" id="PTHR42643:SF38">
    <property type="entry name" value="IONOTROPIC RECEPTOR 100A"/>
    <property type="match status" value="1"/>
</dbReference>
<evidence type="ECO:0000256" key="1">
    <source>
        <dbReference type="ARBA" id="ARBA00004651"/>
    </source>
</evidence>
<keyword evidence="5 8" id="KW-0472">Membrane</keyword>
<gene>
    <name evidence="9" type="ORF">NQ318_018969</name>
</gene>
<accession>A0AAV8ZID7</accession>
<evidence type="ECO:0000313" key="9">
    <source>
        <dbReference type="EMBL" id="KAJ8963486.1"/>
    </source>
</evidence>
<feature type="transmembrane region" description="Helical" evidence="8">
    <location>
        <begin position="194"/>
        <end position="220"/>
    </location>
</feature>
<comment type="caution">
    <text evidence="9">The sequence shown here is derived from an EMBL/GenBank/DDBJ whole genome shotgun (WGS) entry which is preliminary data.</text>
</comment>
<feature type="transmembrane region" description="Helical" evidence="8">
    <location>
        <begin position="253"/>
        <end position="271"/>
    </location>
</feature>
<evidence type="ECO:0000256" key="3">
    <source>
        <dbReference type="ARBA" id="ARBA00022692"/>
    </source>
</evidence>
<keyword evidence="7" id="KW-0325">Glycoprotein</keyword>
<organism evidence="9 10">
    <name type="scientific">Aromia moschata</name>
    <dbReference type="NCBI Taxonomy" id="1265417"/>
    <lineage>
        <taxon>Eukaryota</taxon>
        <taxon>Metazoa</taxon>
        <taxon>Ecdysozoa</taxon>
        <taxon>Arthropoda</taxon>
        <taxon>Hexapoda</taxon>
        <taxon>Insecta</taxon>
        <taxon>Pterygota</taxon>
        <taxon>Neoptera</taxon>
        <taxon>Endopterygota</taxon>
        <taxon>Coleoptera</taxon>
        <taxon>Polyphaga</taxon>
        <taxon>Cucujiformia</taxon>
        <taxon>Chrysomeloidea</taxon>
        <taxon>Cerambycidae</taxon>
        <taxon>Cerambycinae</taxon>
        <taxon>Callichromatini</taxon>
        <taxon>Aromia</taxon>
    </lineage>
</organism>
<evidence type="ECO:0000256" key="6">
    <source>
        <dbReference type="ARBA" id="ARBA00023170"/>
    </source>
</evidence>
<proteinExistence type="predicted"/>
<keyword evidence="4 8" id="KW-1133">Transmembrane helix</keyword>
<dbReference type="AlphaFoldDB" id="A0AAV8ZID7"/>
<evidence type="ECO:0000256" key="4">
    <source>
        <dbReference type="ARBA" id="ARBA00022989"/>
    </source>
</evidence>
<dbReference type="PANTHER" id="PTHR42643">
    <property type="entry name" value="IONOTROPIC RECEPTOR 20A-RELATED"/>
    <property type="match status" value="1"/>
</dbReference>
<protein>
    <recommendedName>
        <fullName evidence="11">Ionotropic receptor</fullName>
    </recommendedName>
</protein>